<dbReference type="PANTHER" id="PTHR42748:SF7">
    <property type="entry name" value="NMRA LIKE REDOX SENSOR 1-RELATED"/>
    <property type="match status" value="1"/>
</dbReference>
<evidence type="ECO:0000313" key="5">
    <source>
        <dbReference type="Proteomes" id="UP001286456"/>
    </source>
</evidence>
<evidence type="ECO:0000256" key="2">
    <source>
        <dbReference type="ARBA" id="ARBA00022857"/>
    </source>
</evidence>
<dbReference type="InterPro" id="IPR036291">
    <property type="entry name" value="NAD(P)-bd_dom_sf"/>
</dbReference>
<evidence type="ECO:0000259" key="3">
    <source>
        <dbReference type="Pfam" id="PF05368"/>
    </source>
</evidence>
<dbReference type="Pfam" id="PF05368">
    <property type="entry name" value="NmrA"/>
    <property type="match status" value="1"/>
</dbReference>
<dbReference type="InterPro" id="IPR008030">
    <property type="entry name" value="NmrA-like"/>
</dbReference>
<dbReference type="InterPro" id="IPR051164">
    <property type="entry name" value="NmrA-like_oxidored"/>
</dbReference>
<dbReference type="AlphaFoldDB" id="A0AAE0I240"/>
<comment type="similarity">
    <text evidence="1">Belongs to the NmrA-type oxidoreductase family.</text>
</comment>
<comment type="caution">
    <text evidence="4">The sequence shown here is derived from an EMBL/GenBank/DDBJ whole genome shotgun (WGS) entry which is preliminary data.</text>
</comment>
<reference evidence="4" key="2">
    <citation type="submission" date="2023-06" db="EMBL/GenBank/DDBJ databases">
        <authorList>
            <consortium name="Lawrence Berkeley National Laboratory"/>
            <person name="Haridas S."/>
            <person name="Hensen N."/>
            <person name="Bonometti L."/>
            <person name="Westerberg I."/>
            <person name="Brannstrom I.O."/>
            <person name="Guillou S."/>
            <person name="Cros-Aarteil S."/>
            <person name="Calhoun S."/>
            <person name="Kuo A."/>
            <person name="Mondo S."/>
            <person name="Pangilinan J."/>
            <person name="Riley R."/>
            <person name="Labutti K."/>
            <person name="Andreopoulos B."/>
            <person name="Lipzen A."/>
            <person name="Chen C."/>
            <person name="Yanf M."/>
            <person name="Daum C."/>
            <person name="Ng V."/>
            <person name="Clum A."/>
            <person name="Steindorff A."/>
            <person name="Ohm R."/>
            <person name="Martin F."/>
            <person name="Silar P."/>
            <person name="Natvig D."/>
            <person name="Lalanne C."/>
            <person name="Gautier V."/>
            <person name="Ament-Velasquez S.L."/>
            <person name="Kruys A."/>
            <person name="Hutchinson M.I."/>
            <person name="Powell A.J."/>
            <person name="Barry K."/>
            <person name="Miller A.N."/>
            <person name="Grigoriev I.V."/>
            <person name="Debuchy R."/>
            <person name="Gladieux P."/>
            <person name="Thoren M.H."/>
            <person name="Johannesson H."/>
        </authorList>
    </citation>
    <scope>NUCLEOTIDE SEQUENCE</scope>
    <source>
        <strain evidence="4">SMH4131-1</strain>
    </source>
</reference>
<dbReference type="Proteomes" id="UP001286456">
    <property type="component" value="Unassembled WGS sequence"/>
</dbReference>
<accession>A0AAE0I240</accession>
<sequence>MASTSQNILVVGATGKQGGAVIKALLELPSTTPPLHILALTRDANSPKAKSLAEAHKGTIDLVEGDVTSPDPIFVSRPKGSITTLFLVTSPGKVDEENQAIPLIGSAVAHGVQHIVFSSVDRGGDDKSWTNPTNIKHFYQKHNIELHLRDKAQAPGASFTWTILRPVAFLDNMNPGFFCSMFTAMWASALKPDTKLQLVSTRDIGRFAAKALTSPAEWAGRAIGLAGDALTLAEAKETFTQVTGKELPQTWTFLGTAVLWGVGDVGNMFAFFENEGYGADIAARREEVPTQDFATWLRESSLWKDE</sequence>
<evidence type="ECO:0000256" key="1">
    <source>
        <dbReference type="ARBA" id="ARBA00006328"/>
    </source>
</evidence>
<gene>
    <name evidence="4" type="ORF">B0T19DRAFT_287061</name>
</gene>
<organism evidence="4 5">
    <name type="scientific">Cercophora scortea</name>
    <dbReference type="NCBI Taxonomy" id="314031"/>
    <lineage>
        <taxon>Eukaryota</taxon>
        <taxon>Fungi</taxon>
        <taxon>Dikarya</taxon>
        <taxon>Ascomycota</taxon>
        <taxon>Pezizomycotina</taxon>
        <taxon>Sordariomycetes</taxon>
        <taxon>Sordariomycetidae</taxon>
        <taxon>Sordariales</taxon>
        <taxon>Lasiosphaeriaceae</taxon>
        <taxon>Cercophora</taxon>
    </lineage>
</organism>
<dbReference type="SUPFAM" id="SSF51735">
    <property type="entry name" value="NAD(P)-binding Rossmann-fold domains"/>
    <property type="match status" value="1"/>
</dbReference>
<dbReference type="GO" id="GO:0005634">
    <property type="term" value="C:nucleus"/>
    <property type="evidence" value="ECO:0007669"/>
    <property type="project" value="TreeGrafter"/>
</dbReference>
<name>A0AAE0I240_9PEZI</name>
<keyword evidence="5" id="KW-1185">Reference proteome</keyword>
<evidence type="ECO:0000313" key="4">
    <source>
        <dbReference type="EMBL" id="KAK3317184.1"/>
    </source>
</evidence>
<dbReference type="Gene3D" id="3.90.25.10">
    <property type="entry name" value="UDP-galactose 4-epimerase, domain 1"/>
    <property type="match status" value="1"/>
</dbReference>
<feature type="domain" description="NmrA-like" evidence="3">
    <location>
        <begin position="5"/>
        <end position="248"/>
    </location>
</feature>
<proteinExistence type="inferred from homology"/>
<reference evidence="4" key="1">
    <citation type="journal article" date="2023" name="Mol. Phylogenet. Evol.">
        <title>Genome-scale phylogeny and comparative genomics of the fungal order Sordariales.</title>
        <authorList>
            <person name="Hensen N."/>
            <person name="Bonometti L."/>
            <person name="Westerberg I."/>
            <person name="Brannstrom I.O."/>
            <person name="Guillou S."/>
            <person name="Cros-Aarteil S."/>
            <person name="Calhoun S."/>
            <person name="Haridas S."/>
            <person name="Kuo A."/>
            <person name="Mondo S."/>
            <person name="Pangilinan J."/>
            <person name="Riley R."/>
            <person name="LaButti K."/>
            <person name="Andreopoulos B."/>
            <person name="Lipzen A."/>
            <person name="Chen C."/>
            <person name="Yan M."/>
            <person name="Daum C."/>
            <person name="Ng V."/>
            <person name="Clum A."/>
            <person name="Steindorff A."/>
            <person name="Ohm R.A."/>
            <person name="Martin F."/>
            <person name="Silar P."/>
            <person name="Natvig D.O."/>
            <person name="Lalanne C."/>
            <person name="Gautier V."/>
            <person name="Ament-Velasquez S.L."/>
            <person name="Kruys A."/>
            <person name="Hutchinson M.I."/>
            <person name="Powell A.J."/>
            <person name="Barry K."/>
            <person name="Miller A.N."/>
            <person name="Grigoriev I.V."/>
            <person name="Debuchy R."/>
            <person name="Gladieux P."/>
            <person name="Hiltunen Thoren M."/>
            <person name="Johannesson H."/>
        </authorList>
    </citation>
    <scope>NUCLEOTIDE SEQUENCE</scope>
    <source>
        <strain evidence="4">SMH4131-1</strain>
    </source>
</reference>
<keyword evidence="2" id="KW-0521">NADP</keyword>
<dbReference type="EMBL" id="JAUEPO010000007">
    <property type="protein sequence ID" value="KAK3317184.1"/>
    <property type="molecule type" value="Genomic_DNA"/>
</dbReference>
<protein>
    <recommendedName>
        <fullName evidence="3">NmrA-like domain-containing protein</fullName>
    </recommendedName>
</protein>
<dbReference type="PANTHER" id="PTHR42748">
    <property type="entry name" value="NITROGEN METABOLITE REPRESSION PROTEIN NMRA FAMILY MEMBER"/>
    <property type="match status" value="1"/>
</dbReference>
<dbReference type="Gene3D" id="3.40.50.720">
    <property type="entry name" value="NAD(P)-binding Rossmann-like Domain"/>
    <property type="match status" value="1"/>
</dbReference>